<accession>A0ACB7T165</accession>
<name>A0ACB7T165_HYAAI</name>
<protein>
    <submittedName>
        <fullName evidence="1">Uncharacterized protein</fullName>
    </submittedName>
</protein>
<gene>
    <name evidence="1" type="ORF">HPB50_016114</name>
</gene>
<dbReference type="EMBL" id="CM023482">
    <property type="protein sequence ID" value="KAH6939142.1"/>
    <property type="molecule type" value="Genomic_DNA"/>
</dbReference>
<dbReference type="Proteomes" id="UP000821845">
    <property type="component" value="Chromosome 2"/>
</dbReference>
<proteinExistence type="predicted"/>
<evidence type="ECO:0000313" key="1">
    <source>
        <dbReference type="EMBL" id="KAH6939142.1"/>
    </source>
</evidence>
<evidence type="ECO:0000313" key="2">
    <source>
        <dbReference type="Proteomes" id="UP000821845"/>
    </source>
</evidence>
<organism evidence="1 2">
    <name type="scientific">Hyalomma asiaticum</name>
    <name type="common">Tick</name>
    <dbReference type="NCBI Taxonomy" id="266040"/>
    <lineage>
        <taxon>Eukaryota</taxon>
        <taxon>Metazoa</taxon>
        <taxon>Ecdysozoa</taxon>
        <taxon>Arthropoda</taxon>
        <taxon>Chelicerata</taxon>
        <taxon>Arachnida</taxon>
        <taxon>Acari</taxon>
        <taxon>Parasitiformes</taxon>
        <taxon>Ixodida</taxon>
        <taxon>Ixodoidea</taxon>
        <taxon>Ixodidae</taxon>
        <taxon>Hyalomminae</taxon>
        <taxon>Hyalomma</taxon>
    </lineage>
</organism>
<reference evidence="1" key="1">
    <citation type="submission" date="2020-05" db="EMBL/GenBank/DDBJ databases">
        <title>Large-scale comparative analyses of tick genomes elucidate their genetic diversity and vector capacities.</title>
        <authorList>
            <person name="Jia N."/>
            <person name="Wang J."/>
            <person name="Shi W."/>
            <person name="Du L."/>
            <person name="Sun Y."/>
            <person name="Zhan W."/>
            <person name="Jiang J."/>
            <person name="Wang Q."/>
            <person name="Zhang B."/>
            <person name="Ji P."/>
            <person name="Sakyi L.B."/>
            <person name="Cui X."/>
            <person name="Yuan T."/>
            <person name="Jiang B."/>
            <person name="Yang W."/>
            <person name="Lam T.T.-Y."/>
            <person name="Chang Q."/>
            <person name="Ding S."/>
            <person name="Wang X."/>
            <person name="Zhu J."/>
            <person name="Ruan X."/>
            <person name="Zhao L."/>
            <person name="Wei J."/>
            <person name="Que T."/>
            <person name="Du C."/>
            <person name="Cheng J."/>
            <person name="Dai P."/>
            <person name="Han X."/>
            <person name="Huang E."/>
            <person name="Gao Y."/>
            <person name="Liu J."/>
            <person name="Shao H."/>
            <person name="Ye R."/>
            <person name="Li L."/>
            <person name="Wei W."/>
            <person name="Wang X."/>
            <person name="Wang C."/>
            <person name="Yang T."/>
            <person name="Huo Q."/>
            <person name="Li W."/>
            <person name="Guo W."/>
            <person name="Chen H."/>
            <person name="Zhou L."/>
            <person name="Ni X."/>
            <person name="Tian J."/>
            <person name="Zhou Y."/>
            <person name="Sheng Y."/>
            <person name="Liu T."/>
            <person name="Pan Y."/>
            <person name="Xia L."/>
            <person name="Li J."/>
            <person name="Zhao F."/>
            <person name="Cao W."/>
        </authorList>
    </citation>
    <scope>NUCLEOTIDE SEQUENCE</scope>
    <source>
        <strain evidence="1">Hyas-2018</strain>
    </source>
</reference>
<keyword evidence="2" id="KW-1185">Reference proteome</keyword>
<comment type="caution">
    <text evidence="1">The sequence shown here is derived from an EMBL/GenBank/DDBJ whole genome shotgun (WGS) entry which is preliminary data.</text>
</comment>
<sequence>MDAKRRAAFDKEVASSLVRPPVALRPIAAAAAGSAALLDMYAMALQPCPPVDVPLGRHLRVYRQPKRGDVMTRIDSHQPAIITFVVGRNPPNRYVPLRFYARLLRPDRPIIYNACYIHDRS</sequence>